<evidence type="ECO:0000313" key="3">
    <source>
        <dbReference type="Proteomes" id="UP001396334"/>
    </source>
</evidence>
<name>A0ABR2PN12_9ROSI</name>
<evidence type="ECO:0000256" key="1">
    <source>
        <dbReference type="SAM" id="Phobius"/>
    </source>
</evidence>
<keyword evidence="3" id="KW-1185">Reference proteome</keyword>
<keyword evidence="1" id="KW-0812">Transmembrane</keyword>
<evidence type="ECO:0000313" key="2">
    <source>
        <dbReference type="EMBL" id="KAK8989656.1"/>
    </source>
</evidence>
<keyword evidence="1" id="KW-0472">Membrane</keyword>
<dbReference type="Proteomes" id="UP001396334">
    <property type="component" value="Unassembled WGS sequence"/>
</dbReference>
<accession>A0ABR2PN12</accession>
<sequence>MQSPTPGNSKGVKQEPFQLAKESVDDASLGIVRYDMLCRVCSSATATTAIVWLWFLCVWPFLVVLAFLSFFLHFGLVLLDPSMTFTISFSLRYCDWEWIYGGEAEEKPYCNLAATMVNGHGE</sequence>
<gene>
    <name evidence="2" type="ORF">V6N11_064074</name>
</gene>
<protein>
    <submittedName>
        <fullName evidence="2">Uncharacterized protein</fullName>
    </submittedName>
</protein>
<dbReference type="EMBL" id="JBBPBN010000056">
    <property type="protein sequence ID" value="KAK8989656.1"/>
    <property type="molecule type" value="Genomic_DNA"/>
</dbReference>
<feature type="transmembrane region" description="Helical" evidence="1">
    <location>
        <begin position="52"/>
        <end position="79"/>
    </location>
</feature>
<keyword evidence="1" id="KW-1133">Transmembrane helix</keyword>
<reference evidence="2 3" key="1">
    <citation type="journal article" date="2024" name="G3 (Bethesda)">
        <title>Genome assembly of Hibiscus sabdariffa L. provides insights into metabolisms of medicinal natural products.</title>
        <authorList>
            <person name="Kim T."/>
        </authorList>
    </citation>
    <scope>NUCLEOTIDE SEQUENCE [LARGE SCALE GENOMIC DNA]</scope>
    <source>
        <strain evidence="2">TK-2024</strain>
        <tissue evidence="2">Old leaves</tissue>
    </source>
</reference>
<organism evidence="2 3">
    <name type="scientific">Hibiscus sabdariffa</name>
    <name type="common">roselle</name>
    <dbReference type="NCBI Taxonomy" id="183260"/>
    <lineage>
        <taxon>Eukaryota</taxon>
        <taxon>Viridiplantae</taxon>
        <taxon>Streptophyta</taxon>
        <taxon>Embryophyta</taxon>
        <taxon>Tracheophyta</taxon>
        <taxon>Spermatophyta</taxon>
        <taxon>Magnoliopsida</taxon>
        <taxon>eudicotyledons</taxon>
        <taxon>Gunneridae</taxon>
        <taxon>Pentapetalae</taxon>
        <taxon>rosids</taxon>
        <taxon>malvids</taxon>
        <taxon>Malvales</taxon>
        <taxon>Malvaceae</taxon>
        <taxon>Malvoideae</taxon>
        <taxon>Hibiscus</taxon>
    </lineage>
</organism>
<comment type="caution">
    <text evidence="2">The sequence shown here is derived from an EMBL/GenBank/DDBJ whole genome shotgun (WGS) entry which is preliminary data.</text>
</comment>
<proteinExistence type="predicted"/>